<accession>A0A913X8Z0</accession>
<dbReference type="KEGG" id="epa:110239506"/>
<dbReference type="OrthoDB" id="5982649at2759"/>
<dbReference type="GeneID" id="110239506"/>
<organism evidence="2 3">
    <name type="scientific">Exaiptasia diaphana</name>
    <name type="common">Tropical sea anemone</name>
    <name type="synonym">Aiptasia pulchella</name>
    <dbReference type="NCBI Taxonomy" id="2652724"/>
    <lineage>
        <taxon>Eukaryota</taxon>
        <taxon>Metazoa</taxon>
        <taxon>Cnidaria</taxon>
        <taxon>Anthozoa</taxon>
        <taxon>Hexacorallia</taxon>
        <taxon>Actiniaria</taxon>
        <taxon>Aiptasiidae</taxon>
        <taxon>Exaiptasia</taxon>
    </lineage>
</organism>
<keyword evidence="3" id="KW-1185">Reference proteome</keyword>
<dbReference type="RefSeq" id="XP_020900882.1">
    <property type="nucleotide sequence ID" value="XM_021045223.2"/>
</dbReference>
<evidence type="ECO:0000259" key="1">
    <source>
        <dbReference type="PROSITE" id="PS50948"/>
    </source>
</evidence>
<evidence type="ECO:0000313" key="2">
    <source>
        <dbReference type="EnsemblMetazoa" id="XP_020900882.1"/>
    </source>
</evidence>
<dbReference type="Gene3D" id="3.50.4.10">
    <property type="entry name" value="Hepatocyte Growth Factor"/>
    <property type="match status" value="1"/>
</dbReference>
<proteinExistence type="predicted"/>
<protein>
    <recommendedName>
        <fullName evidence="1">Apple domain-containing protein</fullName>
    </recommendedName>
</protein>
<reference evidence="2" key="1">
    <citation type="submission" date="2022-11" db="UniProtKB">
        <authorList>
            <consortium name="EnsemblMetazoa"/>
        </authorList>
    </citation>
    <scope>IDENTIFICATION</scope>
</reference>
<dbReference type="EnsemblMetazoa" id="XM_021045223.2">
    <property type="protein sequence ID" value="XP_020900882.1"/>
    <property type="gene ID" value="LOC110239506"/>
</dbReference>
<sequence>MTETMIFCAMMIVVNIQVKGETLNGSNEQCKRKMLRIDDSEIHYEQNLGHVIDRVNVISILQCQDVCLRDRLCVGFNYHFCDDGVIDKNCEILSSLGEQQENECVAFKKFDYEQVRNDLLKLCPSDQRYHPSLS</sequence>
<dbReference type="InterPro" id="IPR003609">
    <property type="entry name" value="Pan_app"/>
</dbReference>
<dbReference type="AlphaFoldDB" id="A0A913X8Z0"/>
<feature type="domain" description="Apple" evidence="1">
    <location>
        <begin position="30"/>
        <end position="104"/>
    </location>
</feature>
<evidence type="ECO:0000313" key="3">
    <source>
        <dbReference type="Proteomes" id="UP000887567"/>
    </source>
</evidence>
<dbReference type="PROSITE" id="PS50948">
    <property type="entry name" value="PAN"/>
    <property type="match status" value="1"/>
</dbReference>
<dbReference type="Proteomes" id="UP000887567">
    <property type="component" value="Unplaced"/>
</dbReference>
<name>A0A913X8Z0_EXADI</name>